<feature type="chain" id="PRO_5040127859" description="Hydrophobin" evidence="1">
    <location>
        <begin position="24"/>
        <end position="96"/>
    </location>
</feature>
<keyword evidence="3" id="KW-1185">Reference proteome</keyword>
<protein>
    <recommendedName>
        <fullName evidence="4">Hydrophobin</fullName>
    </recommendedName>
</protein>
<dbReference type="EMBL" id="SRQM01000088">
    <property type="protein sequence ID" value="KAG6119048.1"/>
    <property type="molecule type" value="Genomic_DNA"/>
</dbReference>
<proteinExistence type="predicted"/>
<sequence>MVQITSVIVAVMVAVAPVAQARACTPGLLYCGDTLQRHPYDMSKVAQAIQYAGLPVGNWDNILFLCNPDESITALKVCDVVCGNGGSGNNDYCTNF</sequence>
<comment type="caution">
    <text evidence="2">The sequence shown here is derived from an EMBL/GenBank/DDBJ whole genome shotgun (WGS) entry which is preliminary data.</text>
</comment>
<dbReference type="AlphaFoldDB" id="A0A9P7Q3T8"/>
<gene>
    <name evidence="2" type="ORF">E4U13_008060</name>
</gene>
<organism evidence="2 3">
    <name type="scientific">Claviceps humidiphila</name>
    <dbReference type="NCBI Taxonomy" id="1294629"/>
    <lineage>
        <taxon>Eukaryota</taxon>
        <taxon>Fungi</taxon>
        <taxon>Dikarya</taxon>
        <taxon>Ascomycota</taxon>
        <taxon>Pezizomycotina</taxon>
        <taxon>Sordariomycetes</taxon>
        <taxon>Hypocreomycetidae</taxon>
        <taxon>Hypocreales</taxon>
        <taxon>Clavicipitaceae</taxon>
        <taxon>Claviceps</taxon>
    </lineage>
</organism>
<reference evidence="2 3" key="1">
    <citation type="journal article" date="2020" name="bioRxiv">
        <title>Whole genome comparisons of ergot fungi reveals the divergence and evolution of species within the genus Claviceps are the result of varying mechanisms driving genome evolution and host range expansion.</title>
        <authorList>
            <person name="Wyka S.A."/>
            <person name="Mondo S.J."/>
            <person name="Liu M."/>
            <person name="Dettman J."/>
            <person name="Nalam V."/>
            <person name="Broders K.D."/>
        </authorList>
    </citation>
    <scope>NUCLEOTIDE SEQUENCE [LARGE SCALE GENOMIC DNA]</scope>
    <source>
        <strain evidence="2 3">LM576</strain>
    </source>
</reference>
<feature type="signal peptide" evidence="1">
    <location>
        <begin position="1"/>
        <end position="23"/>
    </location>
</feature>
<evidence type="ECO:0000256" key="1">
    <source>
        <dbReference type="SAM" id="SignalP"/>
    </source>
</evidence>
<dbReference type="Proteomes" id="UP000732380">
    <property type="component" value="Unassembled WGS sequence"/>
</dbReference>
<accession>A0A9P7Q3T8</accession>
<evidence type="ECO:0000313" key="3">
    <source>
        <dbReference type="Proteomes" id="UP000732380"/>
    </source>
</evidence>
<evidence type="ECO:0008006" key="4">
    <source>
        <dbReference type="Google" id="ProtNLM"/>
    </source>
</evidence>
<evidence type="ECO:0000313" key="2">
    <source>
        <dbReference type="EMBL" id="KAG6119048.1"/>
    </source>
</evidence>
<keyword evidence="1" id="KW-0732">Signal</keyword>
<name>A0A9P7Q3T8_9HYPO</name>